<dbReference type="InterPro" id="IPR003439">
    <property type="entry name" value="ABC_transporter-like_ATP-bd"/>
</dbReference>
<dbReference type="PANTHER" id="PTHR43394:SF1">
    <property type="entry name" value="ATP-BINDING CASSETTE SUB-FAMILY B MEMBER 10, MITOCHONDRIAL"/>
    <property type="match status" value="1"/>
</dbReference>
<dbReference type="InterPro" id="IPR039421">
    <property type="entry name" value="Type_1_exporter"/>
</dbReference>
<dbReference type="InterPro" id="IPR027417">
    <property type="entry name" value="P-loop_NTPase"/>
</dbReference>
<dbReference type="PROSITE" id="PS50929">
    <property type="entry name" value="ABC_TM1F"/>
    <property type="match status" value="1"/>
</dbReference>
<dbReference type="SUPFAM" id="SSF52540">
    <property type="entry name" value="P-loop containing nucleoside triphosphate hydrolases"/>
    <property type="match status" value="1"/>
</dbReference>
<organism evidence="10 11">
    <name type="scientific">Paenibacillus puldeungensis</name>
    <dbReference type="NCBI Taxonomy" id="696536"/>
    <lineage>
        <taxon>Bacteria</taxon>
        <taxon>Bacillati</taxon>
        <taxon>Bacillota</taxon>
        <taxon>Bacilli</taxon>
        <taxon>Bacillales</taxon>
        <taxon>Paenibacillaceae</taxon>
        <taxon>Paenibacillus</taxon>
    </lineage>
</organism>
<proteinExistence type="predicted"/>
<keyword evidence="5 7" id="KW-1133">Transmembrane helix</keyword>
<comment type="subcellular location">
    <subcellularLocation>
        <location evidence="1">Cell membrane</location>
        <topology evidence="1">Multi-pass membrane protein</topology>
    </subcellularLocation>
</comment>
<dbReference type="InterPro" id="IPR011527">
    <property type="entry name" value="ABC1_TM_dom"/>
</dbReference>
<evidence type="ECO:0000259" key="9">
    <source>
        <dbReference type="PROSITE" id="PS50929"/>
    </source>
</evidence>
<dbReference type="Gene3D" id="3.40.50.300">
    <property type="entry name" value="P-loop containing nucleotide triphosphate hydrolases"/>
    <property type="match status" value="1"/>
</dbReference>
<evidence type="ECO:0000256" key="3">
    <source>
        <dbReference type="ARBA" id="ARBA00022741"/>
    </source>
</evidence>
<gene>
    <name evidence="10" type="ORF">ACFQ3W_16770</name>
</gene>
<reference evidence="11" key="1">
    <citation type="journal article" date="2019" name="Int. J. Syst. Evol. Microbiol.">
        <title>The Global Catalogue of Microorganisms (GCM) 10K type strain sequencing project: providing services to taxonomists for standard genome sequencing and annotation.</title>
        <authorList>
            <consortium name="The Broad Institute Genomics Platform"/>
            <consortium name="The Broad Institute Genome Sequencing Center for Infectious Disease"/>
            <person name="Wu L."/>
            <person name="Ma J."/>
        </authorList>
    </citation>
    <scope>NUCLEOTIDE SEQUENCE [LARGE SCALE GENOMIC DNA]</scope>
    <source>
        <strain evidence="11">CCUG 59189</strain>
    </source>
</reference>
<sequence length="553" mass="61600">MKIKELVEPLRVVKRFVVYTAIAGMGAAGLNLTRPVLLGNIFEGFVKGDSYGSVMLLIILFALSWCATWGLSLLLGYLSTKVKERILARLRTAVLSHLMRLPYAQSEQLPTGKIQAYITSDLPLWSNLYGMILVQIVHSAAQLIGAVVTLLNVNSKLMIILVPFLAISAVIPLIFSRSMIRIHRFAQDAISDTLEKSQCIIHGCRDIISLNIEKWCLKRCTEAFIKSENAEIKRSMAQGTVQVIGAFAENAAYIVVLLIGGWSVFKDSMSVGHLVSFLATIQLIFFPSRNAGDLASAIQSSLAAANRVQEFLSLKPMNEKYTLRTHIEIKNLSYTYPNERKKALDSISCEINQGYFVVILGESGSGKSTLLKIIAGLYEPTEGEMITTGPNIGLPSAVWQDPFLLNASVFDNLALGRDVSERQMKDMAQKLNLDRLIAEMPNQYDTFLLENGRNLSGGQRQRIAIIRSLISSKKCIVIDEPTAGLDMENARKVWDAILDMNKDVTRIVTTHQLDKTHEYADLILVLQEGKLIEYGPPQELLRMNGFFKKLMKR</sequence>
<accession>A0ABW3S0M2</accession>
<keyword evidence="11" id="KW-1185">Reference proteome</keyword>
<evidence type="ECO:0000256" key="4">
    <source>
        <dbReference type="ARBA" id="ARBA00022840"/>
    </source>
</evidence>
<dbReference type="PROSITE" id="PS00211">
    <property type="entry name" value="ABC_TRANSPORTER_1"/>
    <property type="match status" value="1"/>
</dbReference>
<dbReference type="PROSITE" id="PS00675">
    <property type="entry name" value="SIGMA54_INTERACT_1"/>
    <property type="match status" value="1"/>
</dbReference>
<feature type="domain" description="ABC transporter" evidence="8">
    <location>
        <begin position="327"/>
        <end position="553"/>
    </location>
</feature>
<dbReference type="GO" id="GO:0005524">
    <property type="term" value="F:ATP binding"/>
    <property type="evidence" value="ECO:0007669"/>
    <property type="project" value="UniProtKB-KW"/>
</dbReference>
<keyword evidence="6 7" id="KW-0472">Membrane</keyword>
<dbReference type="PROSITE" id="PS50893">
    <property type="entry name" value="ABC_TRANSPORTER_2"/>
    <property type="match status" value="1"/>
</dbReference>
<evidence type="ECO:0000256" key="1">
    <source>
        <dbReference type="ARBA" id="ARBA00004651"/>
    </source>
</evidence>
<feature type="transmembrane region" description="Helical" evidence="7">
    <location>
        <begin position="128"/>
        <end position="151"/>
    </location>
</feature>
<keyword evidence="3" id="KW-0547">Nucleotide-binding</keyword>
<dbReference type="PANTHER" id="PTHR43394">
    <property type="entry name" value="ATP-DEPENDENT PERMEASE MDL1, MITOCHONDRIAL"/>
    <property type="match status" value="1"/>
</dbReference>
<dbReference type="SUPFAM" id="SSF90123">
    <property type="entry name" value="ABC transporter transmembrane region"/>
    <property type="match status" value="1"/>
</dbReference>
<feature type="transmembrane region" description="Helical" evidence="7">
    <location>
        <begin position="157"/>
        <end position="175"/>
    </location>
</feature>
<comment type="caution">
    <text evidence="10">The sequence shown here is derived from an EMBL/GenBank/DDBJ whole genome shotgun (WGS) entry which is preliminary data.</text>
</comment>
<evidence type="ECO:0000256" key="5">
    <source>
        <dbReference type="ARBA" id="ARBA00022989"/>
    </source>
</evidence>
<keyword evidence="2 7" id="KW-0812">Transmembrane</keyword>
<dbReference type="Pfam" id="PF00005">
    <property type="entry name" value="ABC_tran"/>
    <property type="match status" value="1"/>
</dbReference>
<dbReference type="CDD" id="cd07346">
    <property type="entry name" value="ABC_6TM_exporters"/>
    <property type="match status" value="1"/>
</dbReference>
<dbReference type="SMART" id="SM00382">
    <property type="entry name" value="AAA"/>
    <property type="match status" value="1"/>
</dbReference>
<evidence type="ECO:0000259" key="8">
    <source>
        <dbReference type="PROSITE" id="PS50893"/>
    </source>
</evidence>
<dbReference type="EMBL" id="JBHTLM010000012">
    <property type="protein sequence ID" value="MFD1177946.1"/>
    <property type="molecule type" value="Genomic_DNA"/>
</dbReference>
<dbReference type="RefSeq" id="WP_379320394.1">
    <property type="nucleotide sequence ID" value="NZ_JBHTLM010000012.1"/>
</dbReference>
<dbReference type="InterPro" id="IPR036640">
    <property type="entry name" value="ABC1_TM_sf"/>
</dbReference>
<evidence type="ECO:0000313" key="10">
    <source>
        <dbReference type="EMBL" id="MFD1177946.1"/>
    </source>
</evidence>
<feature type="transmembrane region" description="Helical" evidence="7">
    <location>
        <begin position="53"/>
        <end position="78"/>
    </location>
</feature>
<feature type="transmembrane region" description="Helical" evidence="7">
    <location>
        <begin position="12"/>
        <end position="33"/>
    </location>
</feature>
<protein>
    <submittedName>
        <fullName evidence="10">ABC transporter ATP-binding protein</fullName>
    </submittedName>
</protein>
<dbReference type="Proteomes" id="UP001597262">
    <property type="component" value="Unassembled WGS sequence"/>
</dbReference>
<dbReference type="InterPro" id="IPR025662">
    <property type="entry name" value="Sigma_54_int_dom_ATP-bd_1"/>
</dbReference>
<evidence type="ECO:0000256" key="6">
    <source>
        <dbReference type="ARBA" id="ARBA00023136"/>
    </source>
</evidence>
<feature type="transmembrane region" description="Helical" evidence="7">
    <location>
        <begin position="243"/>
        <end position="265"/>
    </location>
</feature>
<feature type="domain" description="ABC transmembrane type-1" evidence="9">
    <location>
        <begin position="21"/>
        <end position="300"/>
    </location>
</feature>
<keyword evidence="4 10" id="KW-0067">ATP-binding</keyword>
<evidence type="ECO:0000256" key="7">
    <source>
        <dbReference type="SAM" id="Phobius"/>
    </source>
</evidence>
<name>A0ABW3S0M2_9BACL</name>
<dbReference type="InterPro" id="IPR003593">
    <property type="entry name" value="AAA+_ATPase"/>
</dbReference>
<dbReference type="Pfam" id="PF00664">
    <property type="entry name" value="ABC_membrane"/>
    <property type="match status" value="1"/>
</dbReference>
<dbReference type="Gene3D" id="1.20.1560.10">
    <property type="entry name" value="ABC transporter type 1, transmembrane domain"/>
    <property type="match status" value="1"/>
</dbReference>
<dbReference type="InterPro" id="IPR017871">
    <property type="entry name" value="ABC_transporter-like_CS"/>
</dbReference>
<evidence type="ECO:0000256" key="2">
    <source>
        <dbReference type="ARBA" id="ARBA00022692"/>
    </source>
</evidence>
<evidence type="ECO:0000313" key="11">
    <source>
        <dbReference type="Proteomes" id="UP001597262"/>
    </source>
</evidence>